<feature type="region of interest" description="Disordered" evidence="1">
    <location>
        <begin position="1"/>
        <end position="32"/>
    </location>
</feature>
<accession>A0A2S6NKM8</accession>
<sequence>MEPGLFKADYPGESNPEQADVEALPDSHLGDDAAGVKSWVEEMAAGLGYDRVEWVPPEATASERR</sequence>
<reference evidence="2 3" key="1">
    <citation type="journal article" date="2018" name="Arch. Microbiol.">
        <title>New insights into the metabolic potential of the phototrophic purple bacterium Rhodopila globiformis DSM 161(T) from its draft genome sequence and evidence for a vanadium-dependent nitrogenase.</title>
        <authorList>
            <person name="Imhoff J.F."/>
            <person name="Rahn T."/>
            <person name="Kunzel S."/>
            <person name="Neulinger S.C."/>
        </authorList>
    </citation>
    <scope>NUCLEOTIDE SEQUENCE [LARGE SCALE GENOMIC DNA]</scope>
    <source>
        <strain evidence="2 3">DSM 161</strain>
    </source>
</reference>
<dbReference type="EMBL" id="NHRY01000072">
    <property type="protein sequence ID" value="PPQ35480.1"/>
    <property type="molecule type" value="Genomic_DNA"/>
</dbReference>
<evidence type="ECO:0000313" key="2">
    <source>
        <dbReference type="EMBL" id="PPQ35480.1"/>
    </source>
</evidence>
<organism evidence="2 3">
    <name type="scientific">Rhodopila globiformis</name>
    <name type="common">Rhodopseudomonas globiformis</name>
    <dbReference type="NCBI Taxonomy" id="1071"/>
    <lineage>
        <taxon>Bacteria</taxon>
        <taxon>Pseudomonadati</taxon>
        <taxon>Pseudomonadota</taxon>
        <taxon>Alphaproteobacteria</taxon>
        <taxon>Acetobacterales</taxon>
        <taxon>Acetobacteraceae</taxon>
        <taxon>Rhodopila</taxon>
    </lineage>
</organism>
<evidence type="ECO:0000256" key="1">
    <source>
        <dbReference type="SAM" id="MobiDB-lite"/>
    </source>
</evidence>
<name>A0A2S6NKM8_RHOGL</name>
<comment type="caution">
    <text evidence="2">The sequence shown here is derived from an EMBL/GenBank/DDBJ whole genome shotgun (WGS) entry which is preliminary data.</text>
</comment>
<gene>
    <name evidence="2" type="ORF">CCS01_07305</name>
</gene>
<proteinExistence type="predicted"/>
<protein>
    <submittedName>
        <fullName evidence="2">Uncharacterized protein</fullName>
    </submittedName>
</protein>
<evidence type="ECO:0000313" key="3">
    <source>
        <dbReference type="Proteomes" id="UP000239724"/>
    </source>
</evidence>
<keyword evidence="3" id="KW-1185">Reference proteome</keyword>
<dbReference type="AlphaFoldDB" id="A0A2S6NKM8"/>
<dbReference type="Proteomes" id="UP000239724">
    <property type="component" value="Unassembled WGS sequence"/>
</dbReference>